<keyword evidence="3" id="KW-1185">Reference proteome</keyword>
<evidence type="ECO:0000313" key="3">
    <source>
        <dbReference type="Proteomes" id="UP000197446"/>
    </source>
</evidence>
<dbReference type="Proteomes" id="UP000197446">
    <property type="component" value="Unassembled WGS sequence"/>
</dbReference>
<keyword evidence="1" id="KW-0472">Membrane</keyword>
<sequence length="241" mass="25628">MNRRTHRPLAAAGEDAPETLQLRQQQLRARHELGRPLAAGPQPARARAPLPLAARVQAGVGVVSLSGALFVAQPLAMGVLVVVGAVSLTWAARGLWRAPRPVPGVPGELLPAAALASLDALLVRAAPELPEAAKPVLQRINAALAQAQQPEVIAALSLQDRAFVLQTVVRYLPDSLEAFLRLPPSRRAVPLADGQPSADDALVQQLGAVDERLQRCLQAGHDEAAEALLRQQRFLDAKARE</sequence>
<comment type="caution">
    <text evidence="2">The sequence shown here is derived from an EMBL/GenBank/DDBJ whole genome shotgun (WGS) entry which is preliminary data.</text>
</comment>
<proteinExistence type="predicted"/>
<reference evidence="2 3" key="1">
    <citation type="journal article" date="2007" name="Int. J. Syst. Evol. Microbiol.">
        <title>Description of Pelomonas aquatica sp. nov. and Pelomonas puraquae sp. nov., isolated from industrial and haemodialysis water.</title>
        <authorList>
            <person name="Gomila M."/>
            <person name="Bowien B."/>
            <person name="Falsen E."/>
            <person name="Moore E.R."/>
            <person name="Lalucat J."/>
        </authorList>
    </citation>
    <scope>NUCLEOTIDE SEQUENCE [LARGE SCALE GENOMIC DNA]</scope>
    <source>
        <strain evidence="2 3">CCUG 52769</strain>
    </source>
</reference>
<dbReference type="AlphaFoldDB" id="A0A254N8Q3"/>
<keyword evidence="1" id="KW-1133">Transmembrane helix</keyword>
<gene>
    <name evidence="2" type="ORF">CDO81_07415</name>
</gene>
<keyword evidence="1" id="KW-0812">Transmembrane</keyword>
<name>A0A254N8Q3_9BURK</name>
<protein>
    <submittedName>
        <fullName evidence="2">Uncharacterized protein</fullName>
    </submittedName>
</protein>
<accession>A0A254N8Q3</accession>
<dbReference type="EMBL" id="NISI01000002">
    <property type="protein sequence ID" value="OWR04411.1"/>
    <property type="molecule type" value="Genomic_DNA"/>
</dbReference>
<organism evidence="2 3">
    <name type="scientific">Roseateles puraquae</name>
    <dbReference type="NCBI Taxonomy" id="431059"/>
    <lineage>
        <taxon>Bacteria</taxon>
        <taxon>Pseudomonadati</taxon>
        <taxon>Pseudomonadota</taxon>
        <taxon>Betaproteobacteria</taxon>
        <taxon>Burkholderiales</taxon>
        <taxon>Sphaerotilaceae</taxon>
        <taxon>Roseateles</taxon>
    </lineage>
</organism>
<feature type="transmembrane region" description="Helical" evidence="1">
    <location>
        <begin position="77"/>
        <end position="96"/>
    </location>
</feature>
<evidence type="ECO:0000256" key="1">
    <source>
        <dbReference type="SAM" id="Phobius"/>
    </source>
</evidence>
<evidence type="ECO:0000313" key="2">
    <source>
        <dbReference type="EMBL" id="OWR04411.1"/>
    </source>
</evidence>